<proteinExistence type="predicted"/>
<dbReference type="EMBL" id="CP140637">
    <property type="protein sequence ID" value="WRW39389.1"/>
    <property type="molecule type" value="Genomic_DNA"/>
</dbReference>
<evidence type="ECO:0000313" key="1">
    <source>
        <dbReference type="EMBL" id="WRW39389.1"/>
    </source>
</evidence>
<organism evidence="1 2">
    <name type="scientific">Rhizobium indigoferae</name>
    <dbReference type="NCBI Taxonomy" id="158891"/>
    <lineage>
        <taxon>Bacteria</taxon>
        <taxon>Pseudomonadati</taxon>
        <taxon>Pseudomonadota</taxon>
        <taxon>Alphaproteobacteria</taxon>
        <taxon>Hyphomicrobiales</taxon>
        <taxon>Rhizobiaceae</taxon>
        <taxon>Rhizobium/Agrobacterium group</taxon>
        <taxon>Rhizobium</taxon>
    </lineage>
</organism>
<dbReference type="RefSeq" id="WP_193446736.1">
    <property type="nucleotide sequence ID" value="NZ_BSOQ01000008.1"/>
</dbReference>
<dbReference type="Proteomes" id="UP001322785">
    <property type="component" value="Plasmid pRinCIP108029d"/>
</dbReference>
<reference evidence="1 2" key="1">
    <citation type="submission" date="2023-12" db="EMBL/GenBank/DDBJ databases">
        <authorList>
            <person name="Menendez E."/>
            <person name="Kaur S."/>
            <person name="Flores-Felix J.D."/>
            <person name="diCenzo G.C."/>
            <person name="Peix A."/>
            <person name="Velazquez E."/>
        </authorList>
    </citation>
    <scope>NUCLEOTIDE SEQUENCE [LARGE SCALE GENOMIC DNA]</scope>
    <source>
        <strain evidence="1 2">CIP 108029</strain>
        <plasmid evidence="1 2">pRinCIP108029d</plasmid>
    </source>
</reference>
<gene>
    <name evidence="1" type="ORF">U5G49_006465</name>
</gene>
<keyword evidence="1" id="KW-0614">Plasmid</keyword>
<keyword evidence="2" id="KW-1185">Reference proteome</keyword>
<protein>
    <submittedName>
        <fullName evidence="1">Uncharacterized protein</fullName>
    </submittedName>
</protein>
<evidence type="ECO:0000313" key="2">
    <source>
        <dbReference type="Proteomes" id="UP001322785"/>
    </source>
</evidence>
<sequence length="70" mass="7338">MSAVSFYPYLIPFSITLADATAPYASQPSVTTEIAKGISLRMVKATLNGRADGLVDLSAPTVGAHAKVER</sequence>
<geneLocation type="plasmid" evidence="1 2">
    <name>pRinCIP108029d</name>
</geneLocation>
<accession>A0ABZ1DT66</accession>
<name>A0ABZ1DT66_9HYPH</name>